<dbReference type="RefSeq" id="WP_189401056.1">
    <property type="nucleotide sequence ID" value="NZ_BMXA01000003.1"/>
</dbReference>
<dbReference type="EMBL" id="BMXA01000003">
    <property type="protein sequence ID" value="GHA12201.1"/>
    <property type="molecule type" value="Genomic_DNA"/>
</dbReference>
<evidence type="ECO:0000313" key="5">
    <source>
        <dbReference type="Proteomes" id="UP000614811"/>
    </source>
</evidence>
<dbReference type="Proteomes" id="UP000614811">
    <property type="component" value="Unassembled WGS sequence"/>
</dbReference>
<feature type="region of interest" description="Disordered" evidence="1">
    <location>
        <begin position="68"/>
        <end position="87"/>
    </location>
</feature>
<feature type="transmembrane region" description="Helical" evidence="2">
    <location>
        <begin position="35"/>
        <end position="59"/>
    </location>
</feature>
<evidence type="ECO:0000256" key="2">
    <source>
        <dbReference type="SAM" id="Phobius"/>
    </source>
</evidence>
<organism evidence="4 5">
    <name type="scientific">Arenicella chitinivorans</name>
    <dbReference type="NCBI Taxonomy" id="1329800"/>
    <lineage>
        <taxon>Bacteria</taxon>
        <taxon>Pseudomonadati</taxon>
        <taxon>Pseudomonadota</taxon>
        <taxon>Gammaproteobacteria</taxon>
        <taxon>Arenicellales</taxon>
        <taxon>Arenicellaceae</taxon>
        <taxon>Arenicella</taxon>
    </lineage>
</organism>
<accession>A0A918VM14</accession>
<evidence type="ECO:0000259" key="3">
    <source>
        <dbReference type="Pfam" id="PF16537"/>
    </source>
</evidence>
<reference evidence="4" key="1">
    <citation type="journal article" date="2014" name="Int. J. Syst. Evol. Microbiol.">
        <title>Complete genome sequence of Corynebacterium casei LMG S-19264T (=DSM 44701T), isolated from a smear-ripened cheese.</title>
        <authorList>
            <consortium name="US DOE Joint Genome Institute (JGI-PGF)"/>
            <person name="Walter F."/>
            <person name="Albersmeier A."/>
            <person name="Kalinowski J."/>
            <person name="Ruckert C."/>
        </authorList>
    </citation>
    <scope>NUCLEOTIDE SEQUENCE</scope>
    <source>
        <strain evidence="4">KCTC 12711</strain>
    </source>
</reference>
<name>A0A918VM14_9GAMM</name>
<keyword evidence="2" id="KW-0472">Membrane</keyword>
<reference evidence="4" key="2">
    <citation type="submission" date="2020-09" db="EMBL/GenBank/DDBJ databases">
        <authorList>
            <person name="Sun Q."/>
            <person name="Kim S."/>
        </authorList>
    </citation>
    <scope>NUCLEOTIDE SEQUENCE</scope>
    <source>
        <strain evidence="4">KCTC 12711</strain>
    </source>
</reference>
<dbReference type="AlphaFoldDB" id="A0A918VM14"/>
<keyword evidence="2" id="KW-1133">Transmembrane helix</keyword>
<protein>
    <recommendedName>
        <fullName evidence="3">Type II secretion system protein GspB C-terminal domain-containing protein</fullName>
    </recommendedName>
</protein>
<evidence type="ECO:0000313" key="4">
    <source>
        <dbReference type="EMBL" id="GHA12201.1"/>
    </source>
</evidence>
<proteinExistence type="predicted"/>
<keyword evidence="2" id="KW-0812">Transmembrane</keyword>
<dbReference type="GO" id="GO:0015627">
    <property type="term" value="C:type II protein secretion system complex"/>
    <property type="evidence" value="ECO:0007669"/>
    <property type="project" value="InterPro"/>
</dbReference>
<feature type="domain" description="Type II secretion system protein GspB C-terminal" evidence="3">
    <location>
        <begin position="94"/>
        <end position="148"/>
    </location>
</feature>
<comment type="caution">
    <text evidence="4">The sequence shown here is derived from an EMBL/GenBank/DDBJ whole genome shotgun (WGS) entry which is preliminary data.</text>
</comment>
<feature type="compositionally biased region" description="Polar residues" evidence="1">
    <location>
        <begin position="72"/>
        <end position="87"/>
    </location>
</feature>
<sequence length="150" mass="16205">MSTILDALKKSERERKLNNLPTLSDMPPPQEGTRLPVALLILISSLLALLLIVVLVMWWQSASLSDAGRSVANPNASTVASSSDDIAPSSVQDLSVNVISFSNDPGQRFAMIDGQVVREQEFAKPGVLVQEIQRDAIIVNIRGKTVTLTP</sequence>
<evidence type="ECO:0000256" key="1">
    <source>
        <dbReference type="SAM" id="MobiDB-lite"/>
    </source>
</evidence>
<dbReference type="InterPro" id="IPR032389">
    <property type="entry name" value="GspB_C"/>
</dbReference>
<gene>
    <name evidence="4" type="ORF">GCM10008090_22600</name>
</gene>
<keyword evidence="5" id="KW-1185">Reference proteome</keyword>
<dbReference type="Pfam" id="PF16537">
    <property type="entry name" value="T2SSB"/>
    <property type="match status" value="1"/>
</dbReference>